<proteinExistence type="predicted"/>
<gene>
    <name evidence="2" type="ORF">PFISCL1PPCAC_16148</name>
</gene>
<evidence type="ECO:0000313" key="3">
    <source>
        <dbReference type="Proteomes" id="UP001432322"/>
    </source>
</evidence>
<keyword evidence="1" id="KW-0472">Membrane</keyword>
<comment type="caution">
    <text evidence="2">The sequence shown here is derived from an EMBL/GenBank/DDBJ whole genome shotgun (WGS) entry which is preliminary data.</text>
</comment>
<sequence length="122" mass="13794">VLLSELVMNSTMDSIADVTVGPLEVAEKPTFWQYLMDREDAFLLFSILGFMLLICCLHSCFSVALSLYKRSLIQDLKREHKYLVEVALPLRFNEVLIDAEFPTLRGLSTNNHSTANLLKSVA</sequence>
<keyword evidence="1" id="KW-0812">Transmembrane</keyword>
<name>A0AAV5VZ52_9BILA</name>
<keyword evidence="1" id="KW-1133">Transmembrane helix</keyword>
<accession>A0AAV5VZ52</accession>
<reference evidence="2" key="1">
    <citation type="submission" date="2023-10" db="EMBL/GenBank/DDBJ databases">
        <title>Genome assembly of Pristionchus species.</title>
        <authorList>
            <person name="Yoshida K."/>
            <person name="Sommer R.J."/>
        </authorList>
    </citation>
    <scope>NUCLEOTIDE SEQUENCE</scope>
    <source>
        <strain evidence="2">RS5133</strain>
    </source>
</reference>
<feature type="non-terminal residue" evidence="2">
    <location>
        <position position="1"/>
    </location>
</feature>
<dbReference type="Proteomes" id="UP001432322">
    <property type="component" value="Unassembled WGS sequence"/>
</dbReference>
<keyword evidence="3" id="KW-1185">Reference proteome</keyword>
<evidence type="ECO:0000256" key="1">
    <source>
        <dbReference type="SAM" id="Phobius"/>
    </source>
</evidence>
<organism evidence="2 3">
    <name type="scientific">Pristionchus fissidentatus</name>
    <dbReference type="NCBI Taxonomy" id="1538716"/>
    <lineage>
        <taxon>Eukaryota</taxon>
        <taxon>Metazoa</taxon>
        <taxon>Ecdysozoa</taxon>
        <taxon>Nematoda</taxon>
        <taxon>Chromadorea</taxon>
        <taxon>Rhabditida</taxon>
        <taxon>Rhabditina</taxon>
        <taxon>Diplogasteromorpha</taxon>
        <taxon>Diplogasteroidea</taxon>
        <taxon>Neodiplogasteridae</taxon>
        <taxon>Pristionchus</taxon>
    </lineage>
</organism>
<feature type="transmembrane region" description="Helical" evidence="1">
    <location>
        <begin position="41"/>
        <end position="68"/>
    </location>
</feature>
<evidence type="ECO:0000313" key="2">
    <source>
        <dbReference type="EMBL" id="GMT24851.1"/>
    </source>
</evidence>
<dbReference type="EMBL" id="BTSY01000004">
    <property type="protein sequence ID" value="GMT24851.1"/>
    <property type="molecule type" value="Genomic_DNA"/>
</dbReference>
<dbReference type="AlphaFoldDB" id="A0AAV5VZ52"/>
<protein>
    <submittedName>
        <fullName evidence="2">Uncharacterized protein</fullName>
    </submittedName>
</protein>